<feature type="domain" description="Peptidase M13 C-terminal" evidence="9">
    <location>
        <begin position="564"/>
        <end position="761"/>
    </location>
</feature>
<evidence type="ECO:0000313" key="11">
    <source>
        <dbReference type="EMBL" id="KAH6891212.1"/>
    </source>
</evidence>
<dbReference type="Gene3D" id="1.10.1380.10">
    <property type="entry name" value="Neutral endopeptidase , domain2"/>
    <property type="match status" value="1"/>
</dbReference>
<evidence type="ECO:0000256" key="2">
    <source>
        <dbReference type="ARBA" id="ARBA00022670"/>
    </source>
</evidence>
<name>A0A9P8W6V6_9HYPO</name>
<feature type="domain" description="Peptidase M13 N-terminal" evidence="10">
    <location>
        <begin position="69"/>
        <end position="494"/>
    </location>
</feature>
<evidence type="ECO:0000256" key="7">
    <source>
        <dbReference type="SAM" id="MobiDB-lite"/>
    </source>
</evidence>
<dbReference type="OrthoDB" id="6475849at2759"/>
<dbReference type="Pfam" id="PF05649">
    <property type="entry name" value="Peptidase_M13_N"/>
    <property type="match status" value="1"/>
</dbReference>
<keyword evidence="12" id="KW-1185">Reference proteome</keyword>
<keyword evidence="8" id="KW-0732">Signal</keyword>
<dbReference type="Proteomes" id="UP000777438">
    <property type="component" value="Unassembled WGS sequence"/>
</dbReference>
<dbReference type="PRINTS" id="PR00786">
    <property type="entry name" value="NEPRILYSIN"/>
</dbReference>
<dbReference type="InterPro" id="IPR024079">
    <property type="entry name" value="MetalloPept_cat_dom_sf"/>
</dbReference>
<accession>A0A9P8W6V6</accession>
<dbReference type="PANTHER" id="PTHR11733">
    <property type="entry name" value="ZINC METALLOPROTEASE FAMILY M13 NEPRILYSIN-RELATED"/>
    <property type="match status" value="1"/>
</dbReference>
<dbReference type="SUPFAM" id="SSF55486">
    <property type="entry name" value="Metalloproteases ('zincins'), catalytic domain"/>
    <property type="match status" value="1"/>
</dbReference>
<evidence type="ECO:0000256" key="8">
    <source>
        <dbReference type="SAM" id="SignalP"/>
    </source>
</evidence>
<keyword evidence="5" id="KW-0862">Zinc</keyword>
<dbReference type="InterPro" id="IPR008753">
    <property type="entry name" value="Peptidase_M13_N"/>
</dbReference>
<dbReference type="Gene3D" id="3.40.390.10">
    <property type="entry name" value="Collagenase (Catalytic Domain)"/>
    <property type="match status" value="1"/>
</dbReference>
<proteinExistence type="predicted"/>
<comment type="caution">
    <text evidence="11">The sequence shown here is derived from an EMBL/GenBank/DDBJ whole genome shotgun (WGS) entry which is preliminary data.</text>
</comment>
<keyword evidence="2" id="KW-0645">Protease</keyword>
<dbReference type="PANTHER" id="PTHR11733:SF240">
    <property type="entry name" value="GH14155P-RELATED"/>
    <property type="match status" value="1"/>
</dbReference>
<keyword evidence="4" id="KW-0378">Hydrolase</keyword>
<evidence type="ECO:0000256" key="5">
    <source>
        <dbReference type="ARBA" id="ARBA00022833"/>
    </source>
</evidence>
<evidence type="ECO:0000259" key="9">
    <source>
        <dbReference type="Pfam" id="PF01431"/>
    </source>
</evidence>
<feature type="signal peptide" evidence="8">
    <location>
        <begin position="1"/>
        <end position="28"/>
    </location>
</feature>
<feature type="compositionally biased region" description="Acidic residues" evidence="7">
    <location>
        <begin position="818"/>
        <end position="832"/>
    </location>
</feature>
<dbReference type="InterPro" id="IPR018497">
    <property type="entry name" value="Peptidase_M13_C"/>
</dbReference>
<dbReference type="PROSITE" id="PS51885">
    <property type="entry name" value="NEPRILYSIN"/>
    <property type="match status" value="1"/>
</dbReference>
<dbReference type="EMBL" id="JAGPYM010000008">
    <property type="protein sequence ID" value="KAH6891212.1"/>
    <property type="molecule type" value="Genomic_DNA"/>
</dbReference>
<evidence type="ECO:0000256" key="4">
    <source>
        <dbReference type="ARBA" id="ARBA00022801"/>
    </source>
</evidence>
<comment type="cofactor">
    <cofactor evidence="1">
        <name>Zn(2+)</name>
        <dbReference type="ChEBI" id="CHEBI:29105"/>
    </cofactor>
</comment>
<dbReference type="GO" id="GO:0005886">
    <property type="term" value="C:plasma membrane"/>
    <property type="evidence" value="ECO:0007669"/>
    <property type="project" value="TreeGrafter"/>
</dbReference>
<dbReference type="InterPro" id="IPR000718">
    <property type="entry name" value="Peptidase_M13"/>
</dbReference>
<feature type="region of interest" description="Disordered" evidence="7">
    <location>
        <begin position="786"/>
        <end position="832"/>
    </location>
</feature>
<dbReference type="CDD" id="cd08662">
    <property type="entry name" value="M13"/>
    <property type="match status" value="1"/>
</dbReference>
<protein>
    <submittedName>
        <fullName evidence="11">Uncharacterized protein</fullName>
    </submittedName>
</protein>
<organism evidence="11 12">
    <name type="scientific">Thelonectria olida</name>
    <dbReference type="NCBI Taxonomy" id="1576542"/>
    <lineage>
        <taxon>Eukaryota</taxon>
        <taxon>Fungi</taxon>
        <taxon>Dikarya</taxon>
        <taxon>Ascomycota</taxon>
        <taxon>Pezizomycotina</taxon>
        <taxon>Sordariomycetes</taxon>
        <taxon>Hypocreomycetidae</taxon>
        <taxon>Hypocreales</taxon>
        <taxon>Nectriaceae</taxon>
        <taxon>Thelonectria</taxon>
    </lineage>
</organism>
<evidence type="ECO:0000256" key="3">
    <source>
        <dbReference type="ARBA" id="ARBA00022723"/>
    </source>
</evidence>
<sequence length="832" mass="96252">MLGRFGIRAFPLAPLAFFLAFLLGTSFASKKNVDKSISYKGRPICTTEKCFKVAVSLYGAMSKKANVDPCENWDEFACGGYDEQDLHELNMEKDINEVNVKTVVKQGIMDMLDHVVVTPDFEDKAELRPHGVDKLTFERMRRYYKTCMDWSPSERAGLTPLRKIIQQFHNIWSDAETIYTPIGHYIDAVVNRHPPAAYSDLSMGAMDRPETAEVTRILSDYGIWVFARFAPQQSLFNSSEMRIGIQPWIAPGLPERRMYDNSDFYNAYKSFAERILKTLSRPQWENPSWTNMGKNLVDFEWQLWNITPPAEQLRDVQSNTVLWTSAKLEEVAPDIGLRDVLRDLPITDKKKLDELEVFLPDYLLKLNKIITKTPRHIIRGYIILKTFQQTYDLLDAGIADNYRSVQRKISGAKNEPSLEKKCKARVSEHFGPIVGSVLINHTFIPEALAEGHKMFADIRTELIRTLNDTEWMFNETKEAAIEKASKAEAMIGFPQKNPNLLDWEELRQMFAGAAVKSWESPQDWTHMDDYLQMQRWYTRRGWIKDMSRPPNKYKWLIDAYDTETYYSHQLNRVVIPAGTMVPPMFDVQLPSYVNYGALGTFMGTELMHGFDSIGNTFSLNGTMDPQFAERDQQRYDERAQCFFDKYEGMELKTNDKKKLTFNVGPRLDSIIADTHGVDLAYYAWKAGKHKDQMVPGHSQYTDDQMFFLIRSLFHCSKERPQVLRNDIGHGMDLPKRVRSWAPLEDSWAWQKAFKCKPKKKVCRIYGEDENPGKYIKLTPSQLNGTANETANVTEPWNPDKYYYIPDEDEDEDGKKDENGEEDIPAEYDEKEE</sequence>
<keyword evidence="3" id="KW-0479">Metal-binding</keyword>
<evidence type="ECO:0000256" key="1">
    <source>
        <dbReference type="ARBA" id="ARBA00001947"/>
    </source>
</evidence>
<evidence type="ECO:0000259" key="10">
    <source>
        <dbReference type="Pfam" id="PF05649"/>
    </source>
</evidence>
<keyword evidence="6" id="KW-0482">Metalloprotease</keyword>
<evidence type="ECO:0000313" key="12">
    <source>
        <dbReference type="Proteomes" id="UP000777438"/>
    </source>
</evidence>
<dbReference type="Pfam" id="PF01431">
    <property type="entry name" value="Peptidase_M13"/>
    <property type="match status" value="1"/>
</dbReference>
<dbReference type="GO" id="GO:0004222">
    <property type="term" value="F:metalloendopeptidase activity"/>
    <property type="evidence" value="ECO:0007669"/>
    <property type="project" value="InterPro"/>
</dbReference>
<evidence type="ECO:0000256" key="6">
    <source>
        <dbReference type="ARBA" id="ARBA00023049"/>
    </source>
</evidence>
<gene>
    <name evidence="11" type="ORF">B0T10DRAFT_458610</name>
</gene>
<dbReference type="GO" id="GO:0016485">
    <property type="term" value="P:protein processing"/>
    <property type="evidence" value="ECO:0007669"/>
    <property type="project" value="TreeGrafter"/>
</dbReference>
<dbReference type="AlphaFoldDB" id="A0A9P8W6V6"/>
<reference evidence="11 12" key="1">
    <citation type="journal article" date="2021" name="Nat. Commun.">
        <title>Genetic determinants of endophytism in the Arabidopsis root mycobiome.</title>
        <authorList>
            <person name="Mesny F."/>
            <person name="Miyauchi S."/>
            <person name="Thiergart T."/>
            <person name="Pickel B."/>
            <person name="Atanasova L."/>
            <person name="Karlsson M."/>
            <person name="Huettel B."/>
            <person name="Barry K.W."/>
            <person name="Haridas S."/>
            <person name="Chen C."/>
            <person name="Bauer D."/>
            <person name="Andreopoulos W."/>
            <person name="Pangilinan J."/>
            <person name="LaButti K."/>
            <person name="Riley R."/>
            <person name="Lipzen A."/>
            <person name="Clum A."/>
            <person name="Drula E."/>
            <person name="Henrissat B."/>
            <person name="Kohler A."/>
            <person name="Grigoriev I.V."/>
            <person name="Martin F.M."/>
            <person name="Hacquard S."/>
        </authorList>
    </citation>
    <scope>NUCLEOTIDE SEQUENCE [LARGE SCALE GENOMIC DNA]</scope>
    <source>
        <strain evidence="11 12">MPI-CAGE-CH-0241</strain>
    </source>
</reference>
<dbReference type="GO" id="GO:0046872">
    <property type="term" value="F:metal ion binding"/>
    <property type="evidence" value="ECO:0007669"/>
    <property type="project" value="UniProtKB-KW"/>
</dbReference>
<dbReference type="InterPro" id="IPR042089">
    <property type="entry name" value="Peptidase_M13_dom_2"/>
</dbReference>
<feature type="chain" id="PRO_5040503184" evidence="8">
    <location>
        <begin position="29"/>
        <end position="832"/>
    </location>
</feature>